<evidence type="ECO:0008006" key="4">
    <source>
        <dbReference type="Google" id="ProtNLM"/>
    </source>
</evidence>
<evidence type="ECO:0000313" key="3">
    <source>
        <dbReference type="Proteomes" id="UP000318081"/>
    </source>
</evidence>
<evidence type="ECO:0000256" key="1">
    <source>
        <dbReference type="SAM" id="SignalP"/>
    </source>
</evidence>
<proteinExistence type="predicted"/>
<evidence type="ECO:0000313" key="2">
    <source>
        <dbReference type="EMBL" id="QDV86621.1"/>
    </source>
</evidence>
<protein>
    <recommendedName>
        <fullName evidence="4">Bacterial type II and III secretion system protein</fullName>
    </recommendedName>
</protein>
<sequence length="384" mass="39278">MLWTTTAVLAWLTLGMTSADAQVGGGAPSAPYVTKVYNIADLLDAPSMLADDAEEAGKTVRTSVGGFGGGMGGGLGGMGGGMGGGGGGGMGGGGGFFRIPDNILPQLDGGMGGGMGGMPGPSPTYLPSRMTREALEQVVLDHLSDDDTAWLTIDGAGGKLSIVASMMIVTHTQAVHTRVTQLLDLLRVGNNTSPTVQVDVRIVEVGSEQSATALASDAASLEKLANDASAARLSLRCDNHRVAKVSSGLRRSYVVSLTPVVGSNGTIDVNTGNQTAYRPETYSPLLGLFGRIKPEIDADGKKGRLHLGIQLASGPEEVVAATFGTGQSMDRVELETAELATSIATVADKWTLAGSVAVTSPTSSITSGEALSHLAMLVRWHVVE</sequence>
<dbReference type="EMBL" id="CP036432">
    <property type="protein sequence ID" value="QDV86621.1"/>
    <property type="molecule type" value="Genomic_DNA"/>
</dbReference>
<gene>
    <name evidence="2" type="ORF">TBK1r_56400</name>
</gene>
<keyword evidence="3" id="KW-1185">Reference proteome</keyword>
<name>A0ABX5XXX4_9BACT</name>
<accession>A0ABX5XXX4</accession>
<feature type="chain" id="PRO_5045776384" description="Bacterial type II and III secretion system protein" evidence="1">
    <location>
        <begin position="22"/>
        <end position="384"/>
    </location>
</feature>
<organism evidence="2 3">
    <name type="scientific">Stieleria magnilauensis</name>
    <dbReference type="NCBI Taxonomy" id="2527963"/>
    <lineage>
        <taxon>Bacteria</taxon>
        <taxon>Pseudomonadati</taxon>
        <taxon>Planctomycetota</taxon>
        <taxon>Planctomycetia</taxon>
        <taxon>Pirellulales</taxon>
        <taxon>Pirellulaceae</taxon>
        <taxon>Stieleria</taxon>
    </lineage>
</organism>
<reference evidence="2 3" key="1">
    <citation type="submission" date="2019-02" db="EMBL/GenBank/DDBJ databases">
        <title>Deep-cultivation of Planctomycetes and their phenomic and genomic characterization uncovers novel biology.</title>
        <authorList>
            <person name="Wiegand S."/>
            <person name="Jogler M."/>
            <person name="Boedeker C."/>
            <person name="Pinto D."/>
            <person name="Vollmers J."/>
            <person name="Rivas-Marin E."/>
            <person name="Kohn T."/>
            <person name="Peeters S.H."/>
            <person name="Heuer A."/>
            <person name="Rast P."/>
            <person name="Oberbeckmann S."/>
            <person name="Bunk B."/>
            <person name="Jeske O."/>
            <person name="Meyerdierks A."/>
            <person name="Storesund J.E."/>
            <person name="Kallscheuer N."/>
            <person name="Luecker S."/>
            <person name="Lage O.M."/>
            <person name="Pohl T."/>
            <person name="Merkel B.J."/>
            <person name="Hornburger P."/>
            <person name="Mueller R.-W."/>
            <person name="Bruemmer F."/>
            <person name="Labrenz M."/>
            <person name="Spormann A.M."/>
            <person name="Op den Camp H."/>
            <person name="Overmann J."/>
            <person name="Amann R."/>
            <person name="Jetten M.S.M."/>
            <person name="Mascher T."/>
            <person name="Medema M.H."/>
            <person name="Devos D.P."/>
            <person name="Kaster A.-K."/>
            <person name="Ovreas L."/>
            <person name="Rohde M."/>
            <person name="Galperin M.Y."/>
            <person name="Jogler C."/>
        </authorList>
    </citation>
    <scope>NUCLEOTIDE SEQUENCE [LARGE SCALE GENOMIC DNA]</scope>
    <source>
        <strain evidence="2 3">TBK1r</strain>
    </source>
</reference>
<dbReference type="Proteomes" id="UP000318081">
    <property type="component" value="Chromosome"/>
</dbReference>
<keyword evidence="1" id="KW-0732">Signal</keyword>
<feature type="signal peptide" evidence="1">
    <location>
        <begin position="1"/>
        <end position="21"/>
    </location>
</feature>